<keyword evidence="6" id="KW-1185">Reference proteome</keyword>
<proteinExistence type="predicted"/>
<feature type="domain" description="Endonuclease/exonuclease/phosphatase" evidence="1">
    <location>
        <begin position="108"/>
        <end position="176"/>
    </location>
</feature>
<name>A0A4Y2TER6_ARAVE</name>
<dbReference type="SUPFAM" id="SSF56219">
    <property type="entry name" value="DNase I-like"/>
    <property type="match status" value="1"/>
</dbReference>
<gene>
    <name evidence="2" type="ORF">AVEN_113568_1</name>
    <name evidence="5" type="ORF">AVEN_150288_1</name>
    <name evidence="3" type="ORF">AVEN_173061_1</name>
    <name evidence="4" type="ORF">AVEN_180342_1</name>
</gene>
<dbReference type="Pfam" id="PF14529">
    <property type="entry name" value="Exo_endo_phos_2"/>
    <property type="match status" value="1"/>
</dbReference>
<dbReference type="EMBL" id="BGPR01027477">
    <property type="protein sequence ID" value="GBN98005.1"/>
    <property type="molecule type" value="Genomic_DNA"/>
</dbReference>
<sequence>MFNSYRTNSLLLVNWSAGDIKGKFRQLKYFISDWQPDIIVIQEIHLRPAGILKFPNYTTYRSVCPTYRVGCKTKVIRNSNNHKSTPISTTFFENTTVSTDMNDSKTLTISSIYRPSHVKINTSELKRIFNLTNKCITIGNFNAKQQVWSSSHSNSNGQIIHNFIIDKHLVLLPPTHPLSIKFTKLQHFGLGHPQKTLPRVKQTLLTISLAIKTLSFSS</sequence>
<evidence type="ECO:0000313" key="2">
    <source>
        <dbReference type="EMBL" id="GBN97935.1"/>
    </source>
</evidence>
<accession>A0A4Y2TER6</accession>
<evidence type="ECO:0000313" key="4">
    <source>
        <dbReference type="EMBL" id="GBN97972.1"/>
    </source>
</evidence>
<dbReference type="EMBL" id="BGPR01027444">
    <property type="protein sequence ID" value="GBN97946.1"/>
    <property type="molecule type" value="Genomic_DNA"/>
</dbReference>
<dbReference type="EMBL" id="BGPR01027438">
    <property type="protein sequence ID" value="GBN97935.1"/>
    <property type="molecule type" value="Genomic_DNA"/>
</dbReference>
<evidence type="ECO:0000313" key="6">
    <source>
        <dbReference type="Proteomes" id="UP000499080"/>
    </source>
</evidence>
<dbReference type="InterPro" id="IPR005135">
    <property type="entry name" value="Endo/exonuclease/phosphatase"/>
</dbReference>
<dbReference type="EMBL" id="BGPR01027450">
    <property type="protein sequence ID" value="GBN97972.1"/>
    <property type="molecule type" value="Genomic_DNA"/>
</dbReference>
<evidence type="ECO:0000259" key="1">
    <source>
        <dbReference type="Pfam" id="PF14529"/>
    </source>
</evidence>
<dbReference type="GO" id="GO:0003824">
    <property type="term" value="F:catalytic activity"/>
    <property type="evidence" value="ECO:0007669"/>
    <property type="project" value="InterPro"/>
</dbReference>
<dbReference type="OrthoDB" id="6436798at2759"/>
<dbReference type="PANTHER" id="PTHR33273">
    <property type="entry name" value="DOMAIN-CONTAINING PROTEIN, PUTATIVE-RELATED"/>
    <property type="match status" value="1"/>
</dbReference>
<protein>
    <recommendedName>
        <fullName evidence="1">Endonuclease/exonuclease/phosphatase domain-containing protein</fullName>
    </recommendedName>
</protein>
<reference evidence="3 6" key="1">
    <citation type="journal article" date="2019" name="Sci. Rep.">
        <title>Orb-weaving spider Araneus ventricosus genome elucidates the spidroin gene catalogue.</title>
        <authorList>
            <person name="Kono N."/>
            <person name="Nakamura H."/>
            <person name="Ohtoshi R."/>
            <person name="Moran D.A.P."/>
            <person name="Shinohara A."/>
            <person name="Yoshida Y."/>
            <person name="Fujiwara M."/>
            <person name="Mori M."/>
            <person name="Tomita M."/>
            <person name="Arakawa K."/>
        </authorList>
    </citation>
    <scope>NUCLEOTIDE SEQUENCE [LARGE SCALE GENOMIC DNA]</scope>
</reference>
<organism evidence="3 6">
    <name type="scientific">Araneus ventricosus</name>
    <name type="common">Orbweaver spider</name>
    <name type="synonym">Epeira ventricosa</name>
    <dbReference type="NCBI Taxonomy" id="182803"/>
    <lineage>
        <taxon>Eukaryota</taxon>
        <taxon>Metazoa</taxon>
        <taxon>Ecdysozoa</taxon>
        <taxon>Arthropoda</taxon>
        <taxon>Chelicerata</taxon>
        <taxon>Arachnida</taxon>
        <taxon>Araneae</taxon>
        <taxon>Araneomorphae</taxon>
        <taxon>Entelegynae</taxon>
        <taxon>Araneoidea</taxon>
        <taxon>Araneidae</taxon>
        <taxon>Araneus</taxon>
    </lineage>
</organism>
<dbReference type="AlphaFoldDB" id="A0A4Y2TER6"/>
<comment type="caution">
    <text evidence="3">The sequence shown here is derived from an EMBL/GenBank/DDBJ whole genome shotgun (WGS) entry which is preliminary data.</text>
</comment>
<dbReference type="PANTHER" id="PTHR33273:SF4">
    <property type="entry name" value="ENDONUCLEASE_EXONUCLEASE_PHOSPHATASE DOMAIN-CONTAINING PROTEIN"/>
    <property type="match status" value="1"/>
</dbReference>
<evidence type="ECO:0000313" key="5">
    <source>
        <dbReference type="EMBL" id="GBN98005.1"/>
    </source>
</evidence>
<dbReference type="InterPro" id="IPR036691">
    <property type="entry name" value="Endo/exonu/phosph_ase_sf"/>
</dbReference>
<evidence type="ECO:0000313" key="3">
    <source>
        <dbReference type="EMBL" id="GBN97946.1"/>
    </source>
</evidence>
<dbReference type="Proteomes" id="UP000499080">
    <property type="component" value="Unassembled WGS sequence"/>
</dbReference>
<dbReference type="Gene3D" id="3.60.10.10">
    <property type="entry name" value="Endonuclease/exonuclease/phosphatase"/>
    <property type="match status" value="1"/>
</dbReference>